<evidence type="ECO:0000256" key="1">
    <source>
        <dbReference type="ARBA" id="ARBA00022679"/>
    </source>
</evidence>
<dbReference type="PANTHER" id="PTHR43584:SF8">
    <property type="entry name" value="N-ACETYLMURAMATE ALPHA-1-PHOSPHATE URIDYLYLTRANSFERASE"/>
    <property type="match status" value="1"/>
</dbReference>
<dbReference type="Pfam" id="PF00483">
    <property type="entry name" value="NTP_transferase"/>
    <property type="match status" value="1"/>
</dbReference>
<dbReference type="InterPro" id="IPR005835">
    <property type="entry name" value="NTP_transferase_dom"/>
</dbReference>
<dbReference type="EMBL" id="CP028103">
    <property type="protein sequence ID" value="AVQ31523.1"/>
    <property type="molecule type" value="Genomic_DNA"/>
</dbReference>
<protein>
    <recommendedName>
        <fullName evidence="3">Nucleotidyl transferase domain-containing protein</fullName>
    </recommendedName>
</protein>
<evidence type="ECO:0000313" key="5">
    <source>
        <dbReference type="Proteomes" id="UP000241238"/>
    </source>
</evidence>
<dbReference type="InterPro" id="IPR029044">
    <property type="entry name" value="Nucleotide-diphossugar_trans"/>
</dbReference>
<dbReference type="RefSeq" id="WP_005947720.1">
    <property type="nucleotide sequence ID" value="NZ_CP028103.1"/>
</dbReference>
<keyword evidence="1" id="KW-0808">Transferase</keyword>
<proteinExistence type="predicted"/>
<keyword evidence="5" id="KW-1185">Reference proteome</keyword>
<keyword evidence="2" id="KW-0548">Nucleotidyltransferase</keyword>
<evidence type="ECO:0000256" key="2">
    <source>
        <dbReference type="ARBA" id="ARBA00022695"/>
    </source>
</evidence>
<accession>A0ABN5JHK3</accession>
<feature type="domain" description="Nucleotidyl transferase" evidence="3">
    <location>
        <begin position="2"/>
        <end position="195"/>
    </location>
</feature>
<dbReference type="PIRSF" id="PIRSF028162">
    <property type="entry name" value="BcbE_prd"/>
    <property type="match status" value="1"/>
</dbReference>
<evidence type="ECO:0000313" key="4">
    <source>
        <dbReference type="EMBL" id="AVQ31523.1"/>
    </source>
</evidence>
<evidence type="ECO:0000259" key="3">
    <source>
        <dbReference type="Pfam" id="PF00483"/>
    </source>
</evidence>
<gene>
    <name evidence="4" type="ORF">C4N18_09950</name>
</gene>
<sequence length="244" mass="28969">MKVIITMAGEGNRFKKIGISIPKYEIIANGKTLFEWSLLSLKELWNEEFIFVVRKKIYNRNFIEKICNKLKISKVIIKEIDYLTEGQANTVFLCDEYLKSEDEIVIYNIDTYIKGEIAKIKEMKKFDGYIPVFKAEGEKWSFIKLNNNFEVIDIVEKKRISNLASIGFYYFKSWKDYKEIYLKSKEKIKEEFKEIYIAPMYRYLLNENKKIGYKIIDSSNVFVLGTPEDLEKFDNSYIENNDVN</sequence>
<dbReference type="InterPro" id="IPR050065">
    <property type="entry name" value="GlmU-like"/>
</dbReference>
<dbReference type="Gene3D" id="3.90.550.10">
    <property type="entry name" value="Spore Coat Polysaccharide Biosynthesis Protein SpsA, Chain A"/>
    <property type="match status" value="1"/>
</dbReference>
<reference evidence="5" key="1">
    <citation type="journal article" date="2018" name="MSphere">
        <title>Fusobacterium Genomics Using MinION and Illumina Sequencing Enables Genome Completion and Correction.</title>
        <authorList>
            <person name="Todd S.M."/>
            <person name="Settlage R.E."/>
            <person name="Lahmers K.K."/>
            <person name="Slade D.J."/>
        </authorList>
    </citation>
    <scope>NUCLEOTIDE SEQUENCE [LARGE SCALE GENOMIC DNA]</scope>
    <source>
        <strain evidence="5">ATCC 27725</strain>
    </source>
</reference>
<name>A0ABN5JHK3_FUSVA</name>
<dbReference type="SUPFAM" id="SSF53448">
    <property type="entry name" value="Nucleotide-diphospho-sugar transferases"/>
    <property type="match status" value="1"/>
</dbReference>
<dbReference type="PANTHER" id="PTHR43584">
    <property type="entry name" value="NUCLEOTIDYL TRANSFERASE"/>
    <property type="match status" value="1"/>
</dbReference>
<dbReference type="GeneID" id="77468313"/>
<dbReference type="Proteomes" id="UP000241238">
    <property type="component" value="Chromosome"/>
</dbReference>
<dbReference type="InterPro" id="IPR016873">
    <property type="entry name" value="Caps_polysacc_synth_BcbE_prd"/>
</dbReference>
<organism evidence="4 5">
    <name type="scientific">Fusobacterium varium ATCC 27725</name>
    <dbReference type="NCBI Taxonomy" id="469618"/>
    <lineage>
        <taxon>Bacteria</taxon>
        <taxon>Fusobacteriati</taxon>
        <taxon>Fusobacteriota</taxon>
        <taxon>Fusobacteriia</taxon>
        <taxon>Fusobacteriales</taxon>
        <taxon>Fusobacteriaceae</taxon>
        <taxon>Fusobacterium</taxon>
    </lineage>
</organism>